<feature type="domain" description="Trigger factor ribosome-binding bacterial" evidence="1">
    <location>
        <begin position="1"/>
        <end position="142"/>
    </location>
</feature>
<dbReference type="EMBL" id="BARU01011856">
    <property type="protein sequence ID" value="GAH33998.1"/>
    <property type="molecule type" value="Genomic_DNA"/>
</dbReference>
<sequence length="157" mass="18462">MEYEITTDDEIEKEINISIPFIKLEHLINEEVNKMQKDLTLKGFRKGKVPNNIIKNRYSDTLKAQAMNNLVKDSFLKILSEKKWRPASQAELLNIEEGENIKLRLRFEIIPDFNVENYMGLEIFKEESLPDDFLLEQAIEQLREQHATIKEISRPSV</sequence>
<dbReference type="SUPFAM" id="SSF102735">
    <property type="entry name" value="Trigger factor ribosome-binding domain"/>
    <property type="match status" value="1"/>
</dbReference>
<organism evidence="2">
    <name type="scientific">marine sediment metagenome</name>
    <dbReference type="NCBI Taxonomy" id="412755"/>
    <lineage>
        <taxon>unclassified sequences</taxon>
        <taxon>metagenomes</taxon>
        <taxon>ecological metagenomes</taxon>
    </lineage>
</organism>
<dbReference type="AlphaFoldDB" id="X1GM00"/>
<gene>
    <name evidence="2" type="ORF">S03H2_22112</name>
</gene>
<comment type="caution">
    <text evidence="2">The sequence shown here is derived from an EMBL/GenBank/DDBJ whole genome shotgun (WGS) entry which is preliminary data.</text>
</comment>
<protein>
    <recommendedName>
        <fullName evidence="1">Trigger factor ribosome-binding bacterial domain-containing protein</fullName>
    </recommendedName>
</protein>
<dbReference type="Gene3D" id="3.30.70.1050">
    <property type="entry name" value="Trigger factor ribosome-binding domain"/>
    <property type="match status" value="1"/>
</dbReference>
<reference evidence="2" key="1">
    <citation type="journal article" date="2014" name="Front. Microbiol.">
        <title>High frequency of phylogenetically diverse reductive dehalogenase-homologous genes in deep subseafloor sedimentary metagenomes.</title>
        <authorList>
            <person name="Kawai M."/>
            <person name="Futagami T."/>
            <person name="Toyoda A."/>
            <person name="Takaki Y."/>
            <person name="Nishi S."/>
            <person name="Hori S."/>
            <person name="Arai W."/>
            <person name="Tsubouchi T."/>
            <person name="Morono Y."/>
            <person name="Uchiyama I."/>
            <person name="Ito T."/>
            <person name="Fujiyama A."/>
            <person name="Inagaki F."/>
            <person name="Takami H."/>
        </authorList>
    </citation>
    <scope>NUCLEOTIDE SEQUENCE</scope>
    <source>
        <strain evidence="2">Expedition CK06-06</strain>
    </source>
</reference>
<feature type="non-terminal residue" evidence="2">
    <location>
        <position position="157"/>
    </location>
</feature>
<name>X1GM00_9ZZZZ</name>
<dbReference type="Pfam" id="PF05697">
    <property type="entry name" value="Trigger_N"/>
    <property type="match status" value="1"/>
</dbReference>
<accession>X1GM00</accession>
<evidence type="ECO:0000313" key="2">
    <source>
        <dbReference type="EMBL" id="GAH33998.1"/>
    </source>
</evidence>
<proteinExistence type="predicted"/>
<dbReference type="GO" id="GO:0015031">
    <property type="term" value="P:protein transport"/>
    <property type="evidence" value="ECO:0007669"/>
    <property type="project" value="InterPro"/>
</dbReference>
<dbReference type="InterPro" id="IPR036611">
    <property type="entry name" value="Trigger_fac_ribosome-bd_sf"/>
</dbReference>
<evidence type="ECO:0000259" key="1">
    <source>
        <dbReference type="Pfam" id="PF05697"/>
    </source>
</evidence>
<dbReference type="GO" id="GO:0006457">
    <property type="term" value="P:protein folding"/>
    <property type="evidence" value="ECO:0007669"/>
    <property type="project" value="InterPro"/>
</dbReference>
<dbReference type="InterPro" id="IPR008881">
    <property type="entry name" value="Trigger_fac_ribosome-bd_bac"/>
</dbReference>